<organism evidence="2 3">
    <name type="scientific">Portunus trituberculatus</name>
    <name type="common">Swimming crab</name>
    <name type="synonym">Neptunus trituberculatus</name>
    <dbReference type="NCBI Taxonomy" id="210409"/>
    <lineage>
        <taxon>Eukaryota</taxon>
        <taxon>Metazoa</taxon>
        <taxon>Ecdysozoa</taxon>
        <taxon>Arthropoda</taxon>
        <taxon>Crustacea</taxon>
        <taxon>Multicrustacea</taxon>
        <taxon>Malacostraca</taxon>
        <taxon>Eumalacostraca</taxon>
        <taxon>Eucarida</taxon>
        <taxon>Decapoda</taxon>
        <taxon>Pleocyemata</taxon>
        <taxon>Brachyura</taxon>
        <taxon>Eubrachyura</taxon>
        <taxon>Portunoidea</taxon>
        <taxon>Portunidae</taxon>
        <taxon>Portuninae</taxon>
        <taxon>Portunus</taxon>
    </lineage>
</organism>
<feature type="compositionally biased region" description="Basic and acidic residues" evidence="1">
    <location>
        <begin position="42"/>
        <end position="69"/>
    </location>
</feature>
<dbReference type="Proteomes" id="UP000324222">
    <property type="component" value="Unassembled WGS sequence"/>
</dbReference>
<evidence type="ECO:0000313" key="3">
    <source>
        <dbReference type="Proteomes" id="UP000324222"/>
    </source>
</evidence>
<protein>
    <submittedName>
        <fullName evidence="2">Uncharacterized protein</fullName>
    </submittedName>
</protein>
<evidence type="ECO:0000256" key="1">
    <source>
        <dbReference type="SAM" id="MobiDB-lite"/>
    </source>
</evidence>
<feature type="region of interest" description="Disordered" evidence="1">
    <location>
        <begin position="39"/>
        <end position="69"/>
    </location>
</feature>
<comment type="caution">
    <text evidence="2">The sequence shown here is derived from an EMBL/GenBank/DDBJ whole genome shotgun (WGS) entry which is preliminary data.</text>
</comment>
<accession>A0A5B7K6N5</accession>
<sequence>MKGRVRWRPGDVTQRCHVSPRGAFVGIMALVSLDMALSGGAEGRRREGREKGGARRKGERDAWGKKIRD</sequence>
<gene>
    <name evidence="2" type="ORF">E2C01_097840</name>
</gene>
<reference evidence="2 3" key="1">
    <citation type="submission" date="2019-05" db="EMBL/GenBank/DDBJ databases">
        <title>Another draft genome of Portunus trituberculatus and its Hox gene families provides insights of decapod evolution.</title>
        <authorList>
            <person name="Jeong J.-H."/>
            <person name="Song I."/>
            <person name="Kim S."/>
            <person name="Choi T."/>
            <person name="Kim D."/>
            <person name="Ryu S."/>
            <person name="Kim W."/>
        </authorList>
    </citation>
    <scope>NUCLEOTIDE SEQUENCE [LARGE SCALE GENOMIC DNA]</scope>
    <source>
        <tissue evidence="2">Muscle</tissue>
    </source>
</reference>
<name>A0A5B7K6N5_PORTR</name>
<evidence type="ECO:0000313" key="2">
    <source>
        <dbReference type="EMBL" id="MPD02267.1"/>
    </source>
</evidence>
<keyword evidence="3" id="KW-1185">Reference proteome</keyword>
<dbReference type="AlphaFoldDB" id="A0A5B7K6N5"/>
<dbReference type="EMBL" id="VSRR010130684">
    <property type="protein sequence ID" value="MPD02267.1"/>
    <property type="molecule type" value="Genomic_DNA"/>
</dbReference>
<proteinExistence type="predicted"/>